<organism evidence="15 16">
    <name type="scientific">Pendulispora albinea</name>
    <dbReference type="NCBI Taxonomy" id="2741071"/>
    <lineage>
        <taxon>Bacteria</taxon>
        <taxon>Pseudomonadati</taxon>
        <taxon>Myxococcota</taxon>
        <taxon>Myxococcia</taxon>
        <taxon>Myxococcales</taxon>
        <taxon>Sorangiineae</taxon>
        <taxon>Pendulisporaceae</taxon>
        <taxon>Pendulispora</taxon>
    </lineage>
</organism>
<comment type="subcellular location">
    <subcellularLocation>
        <location evidence="2">Membrane</location>
        <topology evidence="2">Multi-pass membrane protein</topology>
    </subcellularLocation>
</comment>
<feature type="transmembrane region" description="Helical" evidence="13">
    <location>
        <begin position="89"/>
        <end position="110"/>
    </location>
</feature>
<dbReference type="RefSeq" id="WP_394821015.1">
    <property type="nucleotide sequence ID" value="NZ_CP089984.1"/>
</dbReference>
<feature type="transmembrane region" description="Helical" evidence="13">
    <location>
        <begin position="193"/>
        <end position="214"/>
    </location>
</feature>
<evidence type="ECO:0000256" key="6">
    <source>
        <dbReference type="ARBA" id="ARBA00022723"/>
    </source>
</evidence>
<evidence type="ECO:0000313" key="15">
    <source>
        <dbReference type="EMBL" id="WXB11397.1"/>
    </source>
</evidence>
<evidence type="ECO:0000256" key="13">
    <source>
        <dbReference type="SAM" id="Phobius"/>
    </source>
</evidence>
<evidence type="ECO:0000256" key="4">
    <source>
        <dbReference type="ARBA" id="ARBA00022670"/>
    </source>
</evidence>
<proteinExistence type="inferred from homology"/>
<evidence type="ECO:0000256" key="2">
    <source>
        <dbReference type="ARBA" id="ARBA00004141"/>
    </source>
</evidence>
<comment type="similarity">
    <text evidence="3">Belongs to the peptidase M50B family.</text>
</comment>
<keyword evidence="4 15" id="KW-0645">Protease</keyword>
<dbReference type="EMBL" id="CP089984">
    <property type="protein sequence ID" value="WXB11397.1"/>
    <property type="molecule type" value="Genomic_DNA"/>
</dbReference>
<reference evidence="15 16" key="1">
    <citation type="submission" date="2021-12" db="EMBL/GenBank/DDBJ databases">
        <title>Discovery of the Pendulisporaceae a myxobacterial family with distinct sporulation behavior and unique specialized metabolism.</title>
        <authorList>
            <person name="Garcia R."/>
            <person name="Popoff A."/>
            <person name="Bader C.D."/>
            <person name="Loehr J."/>
            <person name="Walesch S."/>
            <person name="Walt C."/>
            <person name="Boldt J."/>
            <person name="Bunk B."/>
            <person name="Haeckl F.J.F.P.J."/>
            <person name="Gunesch A.P."/>
            <person name="Birkelbach J."/>
            <person name="Nuebel U."/>
            <person name="Pietschmann T."/>
            <person name="Bach T."/>
            <person name="Mueller R."/>
        </authorList>
    </citation>
    <scope>NUCLEOTIDE SEQUENCE [LARGE SCALE GENOMIC DNA]</scope>
    <source>
        <strain evidence="15 16">MSr11954</strain>
    </source>
</reference>
<dbReference type="InterPro" id="IPR008915">
    <property type="entry name" value="Peptidase_M50"/>
</dbReference>
<dbReference type="GO" id="GO:0008233">
    <property type="term" value="F:peptidase activity"/>
    <property type="evidence" value="ECO:0007669"/>
    <property type="project" value="UniProtKB-KW"/>
</dbReference>
<keyword evidence="8" id="KW-0862">Zinc</keyword>
<accession>A0ABZ2LR43</accession>
<feature type="transmembrane region" description="Helical" evidence="13">
    <location>
        <begin position="12"/>
        <end position="29"/>
    </location>
</feature>
<keyword evidence="11 13" id="KW-0472">Membrane</keyword>
<evidence type="ECO:0000256" key="8">
    <source>
        <dbReference type="ARBA" id="ARBA00022833"/>
    </source>
</evidence>
<feature type="region of interest" description="Disordered" evidence="12">
    <location>
        <begin position="217"/>
        <end position="236"/>
    </location>
</feature>
<keyword evidence="9 13" id="KW-1133">Transmembrane helix</keyword>
<comment type="cofactor">
    <cofactor evidence="1">
        <name>Zn(2+)</name>
        <dbReference type="ChEBI" id="CHEBI:29105"/>
    </cofactor>
</comment>
<dbReference type="PANTHER" id="PTHR39188">
    <property type="entry name" value="MEMBRANE-ASSOCIATED ZINC METALLOPROTEASE M50B"/>
    <property type="match status" value="1"/>
</dbReference>
<evidence type="ECO:0000313" key="16">
    <source>
        <dbReference type="Proteomes" id="UP001370348"/>
    </source>
</evidence>
<evidence type="ECO:0000259" key="14">
    <source>
        <dbReference type="Pfam" id="PF02163"/>
    </source>
</evidence>
<feature type="transmembrane region" description="Helical" evidence="13">
    <location>
        <begin position="130"/>
        <end position="148"/>
    </location>
</feature>
<evidence type="ECO:0000256" key="5">
    <source>
        <dbReference type="ARBA" id="ARBA00022692"/>
    </source>
</evidence>
<feature type="domain" description="Peptidase M50" evidence="14">
    <location>
        <begin position="122"/>
        <end position="183"/>
    </location>
</feature>
<evidence type="ECO:0000256" key="11">
    <source>
        <dbReference type="ARBA" id="ARBA00023136"/>
    </source>
</evidence>
<name>A0ABZ2LR43_9BACT</name>
<dbReference type="PANTHER" id="PTHR39188:SF3">
    <property type="entry name" value="STAGE IV SPORULATION PROTEIN FB"/>
    <property type="match status" value="1"/>
</dbReference>
<protein>
    <submittedName>
        <fullName evidence="15">Site-2 protease family protein</fullName>
    </submittedName>
</protein>
<evidence type="ECO:0000256" key="12">
    <source>
        <dbReference type="SAM" id="MobiDB-lite"/>
    </source>
</evidence>
<keyword evidence="6" id="KW-0479">Metal-binding</keyword>
<evidence type="ECO:0000256" key="1">
    <source>
        <dbReference type="ARBA" id="ARBA00001947"/>
    </source>
</evidence>
<evidence type="ECO:0000256" key="7">
    <source>
        <dbReference type="ARBA" id="ARBA00022801"/>
    </source>
</evidence>
<evidence type="ECO:0000256" key="9">
    <source>
        <dbReference type="ARBA" id="ARBA00022989"/>
    </source>
</evidence>
<keyword evidence="7" id="KW-0378">Hydrolase</keyword>
<sequence length="236" mass="24578">MLTFALGSIPIRVHLSFWITAAMLGVSGNPKPADLALWVAGVFVSVLLHELGHALMGKVFDLAPQIELYAFGGGTSWQGGNELSSGPRILVSLAGPLAGLALAGVLYFTALSLADGDGMSPVVDRFVNNMLWINLVWSIFNLLPILPLDGGNVMAHTLAAFTDGGGRRAAHVISIVVAAAIALYMFVRGGLGNIFPIVFLALFAVQNAKALGAIRDAGRPGAPSHRPGNRGDFPAG</sequence>
<gene>
    <name evidence="15" type="ORF">LZC94_26440</name>
</gene>
<evidence type="ECO:0000256" key="3">
    <source>
        <dbReference type="ARBA" id="ARBA00007931"/>
    </source>
</evidence>
<keyword evidence="5 13" id="KW-0812">Transmembrane</keyword>
<keyword evidence="16" id="KW-1185">Reference proteome</keyword>
<dbReference type="GO" id="GO:0006508">
    <property type="term" value="P:proteolysis"/>
    <property type="evidence" value="ECO:0007669"/>
    <property type="project" value="UniProtKB-KW"/>
</dbReference>
<dbReference type="Proteomes" id="UP001370348">
    <property type="component" value="Chromosome"/>
</dbReference>
<feature type="transmembrane region" description="Helical" evidence="13">
    <location>
        <begin position="169"/>
        <end position="187"/>
    </location>
</feature>
<evidence type="ECO:0000256" key="10">
    <source>
        <dbReference type="ARBA" id="ARBA00023049"/>
    </source>
</evidence>
<dbReference type="Pfam" id="PF02163">
    <property type="entry name" value="Peptidase_M50"/>
    <property type="match status" value="1"/>
</dbReference>
<feature type="transmembrane region" description="Helical" evidence="13">
    <location>
        <begin position="35"/>
        <end position="56"/>
    </location>
</feature>
<keyword evidence="10" id="KW-0482">Metalloprotease</keyword>